<dbReference type="Proteomes" id="UP000027215">
    <property type="component" value="Chromosome"/>
</dbReference>
<dbReference type="RefSeq" id="WP_024748763.1">
    <property type="nucleotide sequence ID" value="NZ_CP006696.1"/>
</dbReference>
<evidence type="ECO:0000259" key="14">
    <source>
        <dbReference type="Pfam" id="PF05662"/>
    </source>
</evidence>
<feature type="domain" description="Trimeric autotransporter adhesin YadA-like head" evidence="13">
    <location>
        <begin position="111"/>
        <end position="135"/>
    </location>
</feature>
<evidence type="ECO:0000256" key="9">
    <source>
        <dbReference type="ARBA" id="ARBA00023136"/>
    </source>
</evidence>
<dbReference type="HOGENOM" id="CLU_006809_0_0_6"/>
<feature type="domain" description="Trimeric autotransporter adhesin YadA-like stalk" evidence="14">
    <location>
        <begin position="360"/>
        <end position="395"/>
    </location>
</feature>
<feature type="domain" description="Trimeric autotransporter adhesin YadA-like head" evidence="13">
    <location>
        <begin position="411"/>
        <end position="436"/>
    </location>
</feature>
<feature type="domain" description="Trimeric autotransporter adhesin YadA-like head" evidence="13">
    <location>
        <begin position="454"/>
        <end position="478"/>
    </location>
</feature>
<evidence type="ECO:0000256" key="8">
    <source>
        <dbReference type="ARBA" id="ARBA00022927"/>
    </source>
</evidence>
<feature type="domain" description="Trimeric autotransporter adhesin YadA-like head" evidence="13">
    <location>
        <begin position="279"/>
        <end position="305"/>
    </location>
</feature>
<dbReference type="Pfam" id="PF03895">
    <property type="entry name" value="YadA_anchor"/>
    <property type="match status" value="1"/>
</dbReference>
<protein>
    <submittedName>
        <fullName evidence="15">Membrane protein</fullName>
    </submittedName>
</protein>
<accession>A0A060HC14</accession>
<evidence type="ECO:0000256" key="7">
    <source>
        <dbReference type="ARBA" id="ARBA00022729"/>
    </source>
</evidence>
<dbReference type="SUPFAM" id="SSF54523">
    <property type="entry name" value="Pili subunits"/>
    <property type="match status" value="1"/>
</dbReference>
<dbReference type="Pfam" id="PF05662">
    <property type="entry name" value="YadA_stalk"/>
    <property type="match status" value="4"/>
</dbReference>
<feature type="domain" description="Trimeric autotransporter adhesin YadA-like head" evidence="13">
    <location>
        <begin position="140"/>
        <end position="165"/>
    </location>
</feature>
<gene>
    <name evidence="15" type="ORF">D934_10495</name>
</gene>
<keyword evidence="6" id="KW-0812">Transmembrane</keyword>
<evidence type="ECO:0000256" key="5">
    <source>
        <dbReference type="ARBA" id="ARBA00022452"/>
    </source>
</evidence>
<reference evidence="15 16" key="1">
    <citation type="submission" date="2013-08" db="EMBL/GenBank/DDBJ databases">
        <authorList>
            <person name="Stouthamer R."/>
            <person name="Nunney L."/>
        </authorList>
    </citation>
    <scope>NUCLEOTIDE SEQUENCE [LARGE SCALE GENOMIC DNA]</scope>
    <source>
        <strain evidence="16">ann-1</strain>
    </source>
</reference>
<dbReference type="Pfam" id="PF05658">
    <property type="entry name" value="YadA_head"/>
    <property type="match status" value="11"/>
</dbReference>
<feature type="domain" description="Trimeric autotransporter adhesin YadA-like head" evidence="13">
    <location>
        <begin position="237"/>
        <end position="263"/>
    </location>
</feature>
<evidence type="ECO:0000313" key="16">
    <source>
        <dbReference type="Proteomes" id="UP000027215"/>
    </source>
</evidence>
<feature type="domain" description="Trimeric autotransporter adhesin YadA-like stalk" evidence="14">
    <location>
        <begin position="702"/>
        <end position="743"/>
    </location>
</feature>
<evidence type="ECO:0000256" key="2">
    <source>
        <dbReference type="ARBA" id="ARBA00004442"/>
    </source>
</evidence>
<dbReference type="InterPro" id="IPR045584">
    <property type="entry name" value="Pilin-like"/>
</dbReference>
<keyword evidence="10" id="KW-0998">Cell outer membrane</keyword>
<evidence type="ECO:0000256" key="3">
    <source>
        <dbReference type="ARBA" id="ARBA00005848"/>
    </source>
</evidence>
<dbReference type="GO" id="GO:0009279">
    <property type="term" value="C:cell outer membrane"/>
    <property type="evidence" value="ECO:0007669"/>
    <property type="project" value="UniProtKB-SubCell"/>
</dbReference>
<feature type="domain" description="Trimeric autotransporter adhesin YadA-like head" evidence="13">
    <location>
        <begin position="654"/>
        <end position="679"/>
    </location>
</feature>
<feature type="domain" description="Trimeric autotransporter adhesin YadA-like head" evidence="13">
    <location>
        <begin position="327"/>
        <end position="350"/>
    </location>
</feature>
<dbReference type="PATRIC" id="fig|155920.8.peg.2456"/>
<evidence type="ECO:0000256" key="11">
    <source>
        <dbReference type="SAM" id="MobiDB-lite"/>
    </source>
</evidence>
<dbReference type="GO" id="GO:0009986">
    <property type="term" value="C:cell surface"/>
    <property type="evidence" value="ECO:0007669"/>
    <property type="project" value="UniProtKB-SubCell"/>
</dbReference>
<dbReference type="InterPro" id="IPR008640">
    <property type="entry name" value="Adhesin_Head_dom"/>
</dbReference>
<comment type="subcellular location">
    <subcellularLocation>
        <location evidence="2">Cell outer membrane</location>
    </subcellularLocation>
    <subcellularLocation>
        <location evidence="1">Cell surface</location>
    </subcellularLocation>
</comment>
<evidence type="ECO:0000256" key="6">
    <source>
        <dbReference type="ARBA" id="ARBA00022692"/>
    </source>
</evidence>
<dbReference type="SUPFAM" id="SSF101967">
    <property type="entry name" value="Adhesin YadA, collagen-binding domain"/>
    <property type="match status" value="4"/>
</dbReference>
<keyword evidence="7" id="KW-0732">Signal</keyword>
<feature type="domain" description="Trimeric autotransporter adhesin YadA-like head" evidence="13">
    <location>
        <begin position="483"/>
        <end position="508"/>
    </location>
</feature>
<evidence type="ECO:0000259" key="12">
    <source>
        <dbReference type="Pfam" id="PF03895"/>
    </source>
</evidence>
<keyword evidence="4" id="KW-0813">Transport</keyword>
<evidence type="ECO:0000256" key="10">
    <source>
        <dbReference type="ARBA" id="ARBA00023237"/>
    </source>
</evidence>
<dbReference type="Gene3D" id="6.10.250.2030">
    <property type="match status" value="1"/>
</dbReference>
<feature type="domain" description="Trimeric autotransporter adhesin YadA-like head" evidence="13">
    <location>
        <begin position="585"/>
        <end position="607"/>
    </location>
</feature>
<feature type="domain" description="Trimeric autotransporter adhesin YadA-like stalk" evidence="14">
    <location>
        <begin position="187"/>
        <end position="216"/>
    </location>
</feature>
<dbReference type="Gene3D" id="3.30.1300.30">
    <property type="entry name" value="GSPII I/J protein-like"/>
    <property type="match status" value="1"/>
</dbReference>
<proteinExistence type="inferred from homology"/>
<evidence type="ECO:0000313" key="15">
    <source>
        <dbReference type="EMBL" id="AIC10447.1"/>
    </source>
</evidence>
<dbReference type="EMBL" id="CP006696">
    <property type="protein sequence ID" value="AIC10447.1"/>
    <property type="molecule type" value="Genomic_DNA"/>
</dbReference>
<dbReference type="InterPro" id="IPR011049">
    <property type="entry name" value="Serralysin-like_metalloprot_C"/>
</dbReference>
<keyword evidence="5" id="KW-1134">Transmembrane beta strand</keyword>
<keyword evidence="8" id="KW-0653">Protein transport</keyword>
<feature type="region of interest" description="Disordered" evidence="11">
    <location>
        <begin position="841"/>
        <end position="864"/>
    </location>
</feature>
<dbReference type="Gene3D" id="2.150.10.10">
    <property type="entry name" value="Serralysin-like metalloprotease, C-terminal"/>
    <property type="match status" value="4"/>
</dbReference>
<organism evidence="15 16">
    <name type="scientific">Xylella fastidiosa subsp. sandyi Ann-1</name>
    <dbReference type="NCBI Taxonomy" id="155920"/>
    <lineage>
        <taxon>Bacteria</taxon>
        <taxon>Pseudomonadati</taxon>
        <taxon>Pseudomonadota</taxon>
        <taxon>Gammaproteobacteria</taxon>
        <taxon>Lysobacterales</taxon>
        <taxon>Lysobacteraceae</taxon>
        <taxon>Xylella</taxon>
    </lineage>
</organism>
<evidence type="ECO:0000256" key="4">
    <source>
        <dbReference type="ARBA" id="ARBA00022448"/>
    </source>
</evidence>
<feature type="domain" description="Trimeric autotransporter adhesin YadA-like stalk" evidence="14">
    <location>
        <begin position="531"/>
        <end position="566"/>
    </location>
</feature>
<name>A0A060HC14_XYLFS</name>
<dbReference type="InterPro" id="IPR005594">
    <property type="entry name" value="YadA_C"/>
</dbReference>
<feature type="domain" description="Trimeric autotransporter adhesin YadA-like C-terminal membrane anchor" evidence="12">
    <location>
        <begin position="953"/>
        <end position="1003"/>
    </location>
</feature>
<sequence length="1003" mass="98106">MKENQIYRKFWNLSLGSWSVASHMTNDGGCSDVVLRHSGVRNRSLVLAIGLALTSVTHAQSVKGPAMVTASKVMVAHVDSQVNRTADRIPTGDGSELMTHMALDWKFFPFGNNSIAIGYLSKAFAPNAIALGYNSSVIQSANNGVALGSNSTVSGVNSVALGAGSIASEPNVVSVGGDGVTGPAVRRIVNVGDGIGNNDAVNKSQLDGVTASVNDVAASVKTIALTNQVTGSSVASASGKESTAIGSGAQAVADNTAAFGGRAIANAVGASALGFDSHAKGINSTTVGTQSVSLGQGGVSLGYNSFVGEGSFNGLALGSNSLVLLQGVDSVALGSGSMASEPNVVSVGSGDGLRGPAVRRIVNVGDGIGNNDAVNKSQLDGVTASVNDVAASVKNIAGAIQVTGSGVASVSGQDSTAAGASAQAAGDSSVALGARSRANALGSSALGVDGHAFGANSTALGGQSTAISEGGTSLGYNSFVAQSATNGIALGSNAIVSGVNSVALGSGSMASEPNVVSVGGGDGVTGPAVRRIVNVGDGIGNNDAVNKSQLDGVTASVNDVAASVKNIAGAIQVTGSGVASVSRKDSTAAGASAQAAGDSSVALGARATANAIGSIVLGVDSRARGVNSTALGRQSNAIGDGSVSLGFNSFVRQSGEHGVALGADAGVSGKNSIALGYGSRTYEADVLSIGSGNGRGAPATRRIVNVSSGNLSQVSTDAVNGGQLFQTLSSMASILGGGAAVGAQGVLVAPVYQIQGSSYGSVGAALKALDGKVTDIDHRVNVNSNLAAGAAASTLSASKPGATSSTEVVGVAKLVSGAALSDSSVAANAQVLSKENGVSISATGSSAQSRDEVQTSSVGTDSLGSSLNARQATMAVGALVTQGVSKTQLDNSMAAANSYTDARFSALNDSFESLRSDVNGQMRRQDRRISRQGAMGAAMLNMATSAAGIHTQNRVGAGVGFQNGQAALSLGYQRAISDRSTVTIGGAFSSSDSSVGIGAGFGW</sequence>
<evidence type="ECO:0000259" key="13">
    <source>
        <dbReference type="Pfam" id="PF05658"/>
    </source>
</evidence>
<dbReference type="GO" id="GO:0015031">
    <property type="term" value="P:protein transport"/>
    <property type="evidence" value="ECO:0007669"/>
    <property type="project" value="UniProtKB-KW"/>
</dbReference>
<dbReference type="AlphaFoldDB" id="A0A060HC14"/>
<keyword evidence="9" id="KW-0472">Membrane</keyword>
<comment type="similarity">
    <text evidence="3">Belongs to the autotransporter-2 (AT-2) (TC 1.B.40) family.</text>
</comment>
<evidence type="ECO:0000256" key="1">
    <source>
        <dbReference type="ARBA" id="ARBA00004241"/>
    </source>
</evidence>
<dbReference type="InterPro" id="IPR008635">
    <property type="entry name" value="Coiled_stalk_dom"/>
</dbReference>
<feature type="domain" description="Trimeric autotransporter adhesin YadA-like head" evidence="13">
    <location>
        <begin position="623"/>
        <end position="649"/>
    </location>
</feature>
<dbReference type="KEGG" id="xfs:D934_10495"/>